<comment type="caution">
    <text evidence="4">The sequence shown here is derived from an EMBL/GenBank/DDBJ whole genome shotgun (WGS) entry which is preliminary data.</text>
</comment>
<keyword evidence="2" id="KW-0732">Signal</keyword>
<dbReference type="AlphaFoldDB" id="A0AAD3Y3M4"/>
<dbReference type="InterPro" id="IPR056696">
    <property type="entry name" value="DUF7794"/>
</dbReference>
<dbReference type="Pfam" id="PF25070">
    <property type="entry name" value="DUF7794"/>
    <property type="match status" value="1"/>
</dbReference>
<sequence>MDDRSLAHLRFFILLIVLTFVCSQSRSQSIGSVLFLDSPTHQYLRTRAPNDTAGTDSMSSMELGAVVSVLLGFVPPATISAASSSKLNGVLMPNPFDRPRHVFMLEVGLAEDLQVMVDLDGAMFGSAMMNKVIWGLGNVQIELPDKDEVSVFSLDGPEIDSSADILDQEINDFASWLGGSYVSNDVEPLNGELTISLPSGLQMILHMSKKSHKEFITNLVLLVRNIKRKMHEDMTGNFQNVAELMIGRFQGIKALQEEYGSEGIVQKGKELFLTAISKIFDSLQAGRKGQVVGVVLFSWAHSSESEKVVDVMYNSQPSPRWLEEVKNSSNSTVGPELEFVRRTLAWITGIILLISTLLGVYLLINMPLTRDTLLYSNIKLRFMLLKLDIDLVGVCGGLVYQFQQQHLATGQGYFPWAVVLPSRKTHTGKCAIPVPIINNSTADGILGAGSNDTSSNLQQLGPGSAPYLSQYSGGLFCLKSSWSSWERTFDVSGIWLASDLILARKEWLPDLHFPERDWNMHH</sequence>
<evidence type="ECO:0000256" key="2">
    <source>
        <dbReference type="SAM" id="SignalP"/>
    </source>
</evidence>
<proteinExistence type="predicted"/>
<organism evidence="4 5">
    <name type="scientific">Nepenthes gracilis</name>
    <name type="common">Slender pitcher plant</name>
    <dbReference type="NCBI Taxonomy" id="150966"/>
    <lineage>
        <taxon>Eukaryota</taxon>
        <taxon>Viridiplantae</taxon>
        <taxon>Streptophyta</taxon>
        <taxon>Embryophyta</taxon>
        <taxon>Tracheophyta</taxon>
        <taxon>Spermatophyta</taxon>
        <taxon>Magnoliopsida</taxon>
        <taxon>eudicotyledons</taxon>
        <taxon>Gunneridae</taxon>
        <taxon>Pentapetalae</taxon>
        <taxon>Caryophyllales</taxon>
        <taxon>Nepenthaceae</taxon>
        <taxon>Nepenthes</taxon>
    </lineage>
</organism>
<dbReference type="PANTHER" id="PTHR37735">
    <property type="entry name" value="OS08G0567000 PROTEIN"/>
    <property type="match status" value="1"/>
</dbReference>
<keyword evidence="1" id="KW-0472">Membrane</keyword>
<evidence type="ECO:0000313" key="5">
    <source>
        <dbReference type="Proteomes" id="UP001279734"/>
    </source>
</evidence>
<dbReference type="EMBL" id="BSYO01000034">
    <property type="protein sequence ID" value="GMH28272.1"/>
    <property type="molecule type" value="Genomic_DNA"/>
</dbReference>
<feature type="domain" description="DUF7794" evidence="3">
    <location>
        <begin position="31"/>
        <end position="298"/>
    </location>
</feature>
<evidence type="ECO:0000259" key="3">
    <source>
        <dbReference type="Pfam" id="PF25070"/>
    </source>
</evidence>
<evidence type="ECO:0000256" key="1">
    <source>
        <dbReference type="SAM" id="Phobius"/>
    </source>
</evidence>
<dbReference type="Proteomes" id="UP001279734">
    <property type="component" value="Unassembled WGS sequence"/>
</dbReference>
<protein>
    <recommendedName>
        <fullName evidence="3">DUF7794 domain-containing protein</fullName>
    </recommendedName>
</protein>
<reference evidence="4" key="1">
    <citation type="submission" date="2023-05" db="EMBL/GenBank/DDBJ databases">
        <title>Nepenthes gracilis genome sequencing.</title>
        <authorList>
            <person name="Fukushima K."/>
        </authorList>
    </citation>
    <scope>NUCLEOTIDE SEQUENCE</scope>
    <source>
        <strain evidence="4">SING2019-196</strain>
    </source>
</reference>
<dbReference type="PANTHER" id="PTHR37735:SF1">
    <property type="entry name" value="OS08G0567000 PROTEIN"/>
    <property type="match status" value="1"/>
</dbReference>
<dbReference type="GO" id="GO:0012505">
    <property type="term" value="C:endomembrane system"/>
    <property type="evidence" value="ECO:0007669"/>
    <property type="project" value="TreeGrafter"/>
</dbReference>
<accession>A0AAD3Y3M4</accession>
<feature type="signal peptide" evidence="2">
    <location>
        <begin position="1"/>
        <end position="23"/>
    </location>
</feature>
<name>A0AAD3Y3M4_NEPGR</name>
<feature type="chain" id="PRO_5041963019" description="DUF7794 domain-containing protein" evidence="2">
    <location>
        <begin position="24"/>
        <end position="522"/>
    </location>
</feature>
<keyword evidence="1" id="KW-1133">Transmembrane helix</keyword>
<keyword evidence="1" id="KW-0812">Transmembrane</keyword>
<feature type="transmembrane region" description="Helical" evidence="1">
    <location>
        <begin position="344"/>
        <end position="364"/>
    </location>
</feature>
<gene>
    <name evidence="4" type="ORF">Nepgr_030115</name>
</gene>
<keyword evidence="5" id="KW-1185">Reference proteome</keyword>
<evidence type="ECO:0000313" key="4">
    <source>
        <dbReference type="EMBL" id="GMH28272.1"/>
    </source>
</evidence>